<protein>
    <recommendedName>
        <fullName evidence="4">Secreted protein</fullName>
    </recommendedName>
</protein>
<dbReference type="RefSeq" id="WP_003635963.1">
    <property type="nucleotide sequence ID" value="NC_013861.1"/>
</dbReference>
<dbReference type="GeneID" id="40926602"/>
<evidence type="ECO:0000313" key="2">
    <source>
        <dbReference type="EMBL" id="CBJ12820.1"/>
    </source>
</evidence>
<dbReference type="HOGENOM" id="CLU_176939_0_0_6"/>
<keyword evidence="3" id="KW-1185">Reference proteome</keyword>
<evidence type="ECO:0000313" key="3">
    <source>
        <dbReference type="Proteomes" id="UP000001060"/>
    </source>
</evidence>
<accession>D3HK59</accession>
<dbReference type="EMBL" id="FN650140">
    <property type="protein sequence ID" value="CBJ12820.1"/>
    <property type="molecule type" value="Genomic_DNA"/>
</dbReference>
<evidence type="ECO:0008006" key="4">
    <source>
        <dbReference type="Google" id="ProtNLM"/>
    </source>
</evidence>
<feature type="signal peptide" evidence="1">
    <location>
        <begin position="1"/>
        <end position="21"/>
    </location>
</feature>
<reference evidence="2 3" key="1">
    <citation type="journal article" date="2010" name="PLoS Genet.">
        <title>Analysis of the Legionella longbeachae genome and transcriptome uncovers unique strategies to cause Legionnaires' disease.</title>
        <authorList>
            <person name="Cazalet C."/>
            <person name="Gomez-Valero L."/>
            <person name="Rusniok C."/>
            <person name="Lomma M."/>
            <person name="Dervins-Ravault D."/>
            <person name="Newton H."/>
            <person name="Sansom F."/>
            <person name="Jarraud S."/>
            <person name="Zidane N."/>
            <person name="Ma L."/>
            <person name="Bouchier C."/>
            <person name="Etienne J."/>
            <person name="Hartland E."/>
            <person name="Buchrieser C."/>
        </authorList>
    </citation>
    <scope>NUCLEOTIDE SEQUENCE [LARGE SCALE GENOMIC DNA]</scope>
    <source>
        <strain evidence="2 3">NSW150</strain>
    </source>
</reference>
<dbReference type="Proteomes" id="UP000001060">
    <property type="component" value="Chromosome"/>
</dbReference>
<evidence type="ECO:0000256" key="1">
    <source>
        <dbReference type="SAM" id="SignalP"/>
    </source>
</evidence>
<dbReference type="AlphaFoldDB" id="D3HK59"/>
<dbReference type="KEGG" id="llo:LLO_2401"/>
<gene>
    <name evidence="2" type="ordered locus">LLO_2401</name>
</gene>
<sequence>MKKLLLFAISLFMIFSMASYAGKVVIIGNPVILEKQGSVYYLSNRYTVTTSYYYVILDGQRQVCYMEKQPALSALNTKTIDVNYRGSSMTWICYPYDTNYFETP</sequence>
<dbReference type="eggNOG" id="ENOG5030PKG">
    <property type="taxonomic scope" value="Bacteria"/>
</dbReference>
<keyword evidence="1" id="KW-0732">Signal</keyword>
<proteinExistence type="predicted"/>
<feature type="chain" id="PRO_5003044916" description="Secreted protein" evidence="1">
    <location>
        <begin position="22"/>
        <end position="104"/>
    </location>
</feature>
<name>D3HK59_LEGLN</name>
<dbReference type="OrthoDB" id="5652365at2"/>
<organism evidence="2 3">
    <name type="scientific">Legionella longbeachae serogroup 1 (strain NSW150)</name>
    <dbReference type="NCBI Taxonomy" id="661367"/>
    <lineage>
        <taxon>Bacteria</taxon>
        <taxon>Pseudomonadati</taxon>
        <taxon>Pseudomonadota</taxon>
        <taxon>Gammaproteobacteria</taxon>
        <taxon>Legionellales</taxon>
        <taxon>Legionellaceae</taxon>
        <taxon>Legionella</taxon>
    </lineage>
</organism>